<dbReference type="GO" id="GO:0006310">
    <property type="term" value="P:DNA recombination"/>
    <property type="evidence" value="ECO:0007669"/>
    <property type="project" value="UniProtKB-KW"/>
</dbReference>
<protein>
    <recommendedName>
        <fullName evidence="4">DNA replication/recombination mediator RecO N-terminal domain-containing protein</fullName>
    </recommendedName>
</protein>
<dbReference type="NCBIfam" id="TIGR00613">
    <property type="entry name" value="reco"/>
    <property type="match status" value="1"/>
</dbReference>
<feature type="non-terminal residue" evidence="5">
    <location>
        <position position="114"/>
    </location>
</feature>
<dbReference type="PANTHER" id="PTHR33991:SF1">
    <property type="entry name" value="DNA REPAIR PROTEIN RECO"/>
    <property type="match status" value="1"/>
</dbReference>
<keyword evidence="2" id="KW-0233">DNA recombination</keyword>
<keyword evidence="3" id="KW-0234">DNA repair</keyword>
<dbReference type="PANTHER" id="PTHR33991">
    <property type="entry name" value="DNA REPAIR PROTEIN RECO"/>
    <property type="match status" value="1"/>
</dbReference>
<dbReference type="InterPro" id="IPR003717">
    <property type="entry name" value="RecO"/>
</dbReference>
<evidence type="ECO:0000259" key="4">
    <source>
        <dbReference type="Pfam" id="PF11967"/>
    </source>
</evidence>
<evidence type="ECO:0000256" key="1">
    <source>
        <dbReference type="ARBA" id="ARBA00022763"/>
    </source>
</evidence>
<dbReference type="SUPFAM" id="SSF50249">
    <property type="entry name" value="Nucleic acid-binding proteins"/>
    <property type="match status" value="1"/>
</dbReference>
<proteinExistence type="predicted"/>
<dbReference type="AlphaFoldDB" id="A0A382EDY1"/>
<keyword evidence="1" id="KW-0227">DNA damage</keyword>
<dbReference type="EMBL" id="UINC01043746">
    <property type="protein sequence ID" value="SVB48211.1"/>
    <property type="molecule type" value="Genomic_DNA"/>
</dbReference>
<feature type="domain" description="DNA replication/recombination mediator RecO N-terminal" evidence="4">
    <location>
        <begin position="6"/>
        <end position="82"/>
    </location>
</feature>
<evidence type="ECO:0000256" key="2">
    <source>
        <dbReference type="ARBA" id="ARBA00023172"/>
    </source>
</evidence>
<accession>A0A382EDY1</accession>
<evidence type="ECO:0000256" key="3">
    <source>
        <dbReference type="ARBA" id="ARBA00023204"/>
    </source>
</evidence>
<dbReference type="Pfam" id="PF11967">
    <property type="entry name" value="RecO_N"/>
    <property type="match status" value="1"/>
</dbReference>
<evidence type="ECO:0000313" key="5">
    <source>
        <dbReference type="EMBL" id="SVB48211.1"/>
    </source>
</evidence>
<name>A0A382EDY1_9ZZZZ</name>
<reference evidence="5" key="1">
    <citation type="submission" date="2018-05" db="EMBL/GenBank/DDBJ databases">
        <authorList>
            <person name="Lanie J.A."/>
            <person name="Ng W.-L."/>
            <person name="Kazmierczak K.M."/>
            <person name="Andrzejewski T.M."/>
            <person name="Davidsen T.M."/>
            <person name="Wayne K.J."/>
            <person name="Tettelin H."/>
            <person name="Glass J.I."/>
            <person name="Rusch D."/>
            <person name="Podicherti R."/>
            <person name="Tsui H.-C.T."/>
            <person name="Winkler M.E."/>
        </authorList>
    </citation>
    <scope>NUCLEOTIDE SEQUENCE</scope>
</reference>
<sequence>MTRSRTYQTTAAVLRYRPIGEADRIITLYTSTFGRVTAVAKGLRRPGSRFGGTLEPLNLVHISLSRGRSLDNVNECVAINSFVDLKSDLVRIAQGIYLAELIDTFGDDWAPNHR</sequence>
<dbReference type="InterPro" id="IPR022572">
    <property type="entry name" value="DNA_rep/recomb_RecO_N"/>
</dbReference>
<organism evidence="5">
    <name type="scientific">marine metagenome</name>
    <dbReference type="NCBI Taxonomy" id="408172"/>
    <lineage>
        <taxon>unclassified sequences</taxon>
        <taxon>metagenomes</taxon>
        <taxon>ecological metagenomes</taxon>
    </lineage>
</organism>
<dbReference type="InterPro" id="IPR012340">
    <property type="entry name" value="NA-bd_OB-fold"/>
</dbReference>
<dbReference type="Gene3D" id="2.40.50.140">
    <property type="entry name" value="Nucleic acid-binding proteins"/>
    <property type="match status" value="1"/>
</dbReference>
<dbReference type="GO" id="GO:0043590">
    <property type="term" value="C:bacterial nucleoid"/>
    <property type="evidence" value="ECO:0007669"/>
    <property type="project" value="TreeGrafter"/>
</dbReference>
<dbReference type="GO" id="GO:0006302">
    <property type="term" value="P:double-strand break repair"/>
    <property type="evidence" value="ECO:0007669"/>
    <property type="project" value="TreeGrafter"/>
</dbReference>
<gene>
    <name evidence="5" type="ORF">METZ01_LOCUS201065</name>
</gene>